<evidence type="ECO:0000259" key="2">
    <source>
        <dbReference type="Pfam" id="PF06452"/>
    </source>
</evidence>
<evidence type="ECO:0000313" key="4">
    <source>
        <dbReference type="Proteomes" id="UP000259211"/>
    </source>
</evidence>
<keyword evidence="1" id="KW-0862">Zinc</keyword>
<dbReference type="SUPFAM" id="SSF49344">
    <property type="entry name" value="CBD9-like"/>
    <property type="match status" value="1"/>
</dbReference>
<proteinExistence type="predicted"/>
<dbReference type="PANTHER" id="PTHR12993">
    <property type="entry name" value="N-ACETYLGLUCOSAMINYL-PHOSPHATIDYLINOSITOL DE-N-ACETYLASE-RELATED"/>
    <property type="match status" value="1"/>
</dbReference>
<dbReference type="GO" id="GO:0016052">
    <property type="term" value="P:carbohydrate catabolic process"/>
    <property type="evidence" value="ECO:0007669"/>
    <property type="project" value="InterPro"/>
</dbReference>
<dbReference type="GO" id="GO:0030246">
    <property type="term" value="F:carbohydrate binding"/>
    <property type="evidence" value="ECO:0007669"/>
    <property type="project" value="InterPro"/>
</dbReference>
<dbReference type="Pfam" id="PF06452">
    <property type="entry name" value="CBM9_1"/>
    <property type="match status" value="1"/>
</dbReference>
<dbReference type="InterPro" id="IPR003737">
    <property type="entry name" value="GlcNAc_PI_deacetylase-related"/>
</dbReference>
<evidence type="ECO:0000313" key="3">
    <source>
        <dbReference type="EMBL" id="RFT45888.1"/>
    </source>
</evidence>
<dbReference type="EMBL" id="NOWI01000003">
    <property type="protein sequence ID" value="RFT45888.1"/>
    <property type="molecule type" value="Genomic_DNA"/>
</dbReference>
<dbReference type="Gene3D" id="3.40.50.10320">
    <property type="entry name" value="LmbE-like"/>
    <property type="match status" value="1"/>
</dbReference>
<dbReference type="Pfam" id="PF02585">
    <property type="entry name" value="PIG-L"/>
    <property type="match status" value="1"/>
</dbReference>
<dbReference type="SUPFAM" id="SSF102588">
    <property type="entry name" value="LmbE-like"/>
    <property type="match status" value="1"/>
</dbReference>
<dbReference type="Proteomes" id="UP000259211">
    <property type="component" value="Unassembled WGS sequence"/>
</dbReference>
<dbReference type="AlphaFoldDB" id="A0A3E2DKS6"/>
<dbReference type="GO" id="GO:0016137">
    <property type="term" value="P:glycoside metabolic process"/>
    <property type="evidence" value="ECO:0007669"/>
    <property type="project" value="UniProtKB-ARBA"/>
</dbReference>
<dbReference type="InterPro" id="IPR010502">
    <property type="entry name" value="Carb-bd_dom_fam9"/>
</dbReference>
<name>A0A3E2DKS6_9ACTN</name>
<dbReference type="GO" id="GO:0004553">
    <property type="term" value="F:hydrolase activity, hydrolyzing O-glycosyl compounds"/>
    <property type="evidence" value="ECO:0007669"/>
    <property type="project" value="InterPro"/>
</dbReference>
<organism evidence="3 4">
    <name type="scientific">Cutibacterium avidum</name>
    <dbReference type="NCBI Taxonomy" id="33010"/>
    <lineage>
        <taxon>Bacteria</taxon>
        <taxon>Bacillati</taxon>
        <taxon>Actinomycetota</taxon>
        <taxon>Actinomycetes</taxon>
        <taxon>Propionibacteriales</taxon>
        <taxon>Propionibacteriaceae</taxon>
        <taxon>Cutibacterium</taxon>
    </lineage>
</organism>
<dbReference type="Gene3D" id="2.60.40.1190">
    <property type="match status" value="1"/>
</dbReference>
<gene>
    <name evidence="3" type="ORF">CHT91_03485</name>
</gene>
<reference evidence="3 4" key="1">
    <citation type="submission" date="2017-07" db="EMBL/GenBank/DDBJ databases">
        <authorList>
            <person name="Sun Z.S."/>
            <person name="Albrecht U."/>
            <person name="Echele G."/>
            <person name="Lee C.C."/>
        </authorList>
    </citation>
    <scope>NUCLEOTIDE SEQUENCE [LARGE SCALE GENOMIC DNA]</scope>
    <source>
        <strain evidence="3 4">P16-029</strain>
    </source>
</reference>
<dbReference type="InterPro" id="IPR024078">
    <property type="entry name" value="LmbE-like_dom_sf"/>
</dbReference>
<dbReference type="GO" id="GO:0016811">
    <property type="term" value="F:hydrolase activity, acting on carbon-nitrogen (but not peptide) bonds, in linear amides"/>
    <property type="evidence" value="ECO:0007669"/>
    <property type="project" value="TreeGrafter"/>
</dbReference>
<dbReference type="PANTHER" id="PTHR12993:SF11">
    <property type="entry name" value="N-ACETYLGLUCOSAMINYL-PHOSPHATIDYLINOSITOL DE-N-ACETYLASE"/>
    <property type="match status" value="1"/>
</dbReference>
<comment type="caution">
    <text evidence="3">The sequence shown here is derived from an EMBL/GenBank/DDBJ whole genome shotgun (WGS) entry which is preliminary data.</text>
</comment>
<evidence type="ECO:0000256" key="1">
    <source>
        <dbReference type="ARBA" id="ARBA00022833"/>
    </source>
</evidence>
<accession>A0A3E2DKS6</accession>
<feature type="domain" description="Carbohydrate-binding" evidence="2">
    <location>
        <begin position="536"/>
        <end position="729"/>
    </location>
</feature>
<protein>
    <recommendedName>
        <fullName evidence="2">Carbohydrate-binding domain-containing protein</fullName>
    </recommendedName>
</protein>
<sequence length="867" mass="93216">MGVGMTQPRPERLDVLFIGAHPDDESGLLAAFGRWRHECGVKVGVVSITRGEGGGNAVGSEDGPLLGLLREREERSALSLVGVERFFYLDKVDFYYTVSAPLTARVWGHLDTLSRLVRVVRATQPSVIITMNPAPMPGQHGNHQMAGRLAVEAYLAAADPTFAPDQVEVEGLQPWQVSRLLLDSFGGERPTGPDAALVPEQADASTVYALWEGATDDAGVTWAHHQRQAQRRFISQGWACLGDVPTQPHLIGSTFLSQVASRGPHPQMGIPEASRVDAVLAGAAVRQDGGLPLGTTVDLDLPATATAGQVLDGRLSLSGDLSGVTLETVAPEGWQVEIGEIDEVSPEPAFTTEVRVTIPMNAFEGPARVGLRIRADQGVGYTDTRVVVLPSVSAHQDFLPQVSQYEQWVDSVGMPQLSRLVRPVVTLGSGLTRRLGLVVTNHSDREQSGDLILDLPEGFDVACSRISYGPLPPGEACRVEAELTNTDPTLETGKYGGDYEYTLTVTSQDGQWSTPQWIELVPSTRVPHAPRPPKLDGAFDSEVFTGEPMDISRVWEGDECAAMRDASGKVWMAWCDDYLYVDASVHDPKRGSVLASADCKGHWRTDSLEIDIDPQGTSENTSSTFKAAVIPFTSDVGAWALRDADQRQGPAWQTAPGMRWTARPIPDGSHIQVAIPMSILPSPIDPNHIGVNILYYDTDSDQTAKSRIGWSVWGGVQGDPYRWGVAVLDDHPGQGRDWPVDDPVMPLDALNSADSPQSIEQAMTTGIGLSGLARLDSRRAGEVISASWVGDAVSVGLHGWVGGVVHVLLVDRRSRTVTSSVATVDEPGQVTLTLSPERRPGSRVRVLAAWITGDGVACSTAPVDPPR</sequence>